<keyword evidence="3" id="KW-0132">Cell division</keyword>
<dbReference type="OrthoDB" id="6362917at2759"/>
<dbReference type="GO" id="GO:0005680">
    <property type="term" value="C:anaphase-promoting complex"/>
    <property type="evidence" value="ECO:0007669"/>
    <property type="project" value="InterPro"/>
</dbReference>
<proteinExistence type="inferred from homology"/>
<evidence type="ECO:0000313" key="7">
    <source>
        <dbReference type="EMBL" id="RZF47352.1"/>
    </source>
</evidence>
<comment type="caution">
    <text evidence="7">The sequence shown here is derived from an EMBL/GenBank/DDBJ whole genome shotgun (WGS) entry which is preliminary data.</text>
</comment>
<sequence>MLIPLFPSLTPKVTDPLWFNVDKPRNDENELFHLEQEHSSWLASLGQKDCDVIPIGKTAFENQDEEEEDDEEEDDNDETESDTHDEEDDDLDMENSTPSTETSSPVNFIRSQLELYLAE</sequence>
<dbReference type="GO" id="GO:0051301">
    <property type="term" value="P:cell division"/>
    <property type="evidence" value="ECO:0007669"/>
    <property type="project" value="UniProtKB-KW"/>
</dbReference>
<feature type="compositionally biased region" description="Low complexity" evidence="6">
    <location>
        <begin position="94"/>
        <end position="105"/>
    </location>
</feature>
<evidence type="ECO:0000256" key="3">
    <source>
        <dbReference type="ARBA" id="ARBA00022618"/>
    </source>
</evidence>
<feature type="compositionally biased region" description="Acidic residues" evidence="6">
    <location>
        <begin position="62"/>
        <end position="93"/>
    </location>
</feature>
<dbReference type="EMBL" id="QKKF02004456">
    <property type="protein sequence ID" value="RZF47352.1"/>
    <property type="molecule type" value="Genomic_DNA"/>
</dbReference>
<evidence type="ECO:0000256" key="4">
    <source>
        <dbReference type="ARBA" id="ARBA00022776"/>
    </source>
</evidence>
<keyword evidence="5" id="KW-0131">Cell cycle</keyword>
<dbReference type="SMR" id="A0A482XNC7"/>
<comment type="pathway">
    <text evidence="1">Protein modification; protein ubiquitination.</text>
</comment>
<dbReference type="AlphaFoldDB" id="A0A482XNC7"/>
<accession>A0A482XNC7</accession>
<dbReference type="Proteomes" id="UP000291343">
    <property type="component" value="Unassembled WGS sequence"/>
</dbReference>
<evidence type="ECO:0000256" key="1">
    <source>
        <dbReference type="ARBA" id="ARBA00004906"/>
    </source>
</evidence>
<dbReference type="PANTHER" id="PTHR22526">
    <property type="entry name" value="ANAPHASE PROMOTING COMPLEX C SUBUNIT 15, PSEUDOGENE-RELATED"/>
    <property type="match status" value="1"/>
</dbReference>
<organism evidence="7 8">
    <name type="scientific">Laodelphax striatellus</name>
    <name type="common">Small brown planthopper</name>
    <name type="synonym">Delphax striatella</name>
    <dbReference type="NCBI Taxonomy" id="195883"/>
    <lineage>
        <taxon>Eukaryota</taxon>
        <taxon>Metazoa</taxon>
        <taxon>Ecdysozoa</taxon>
        <taxon>Arthropoda</taxon>
        <taxon>Hexapoda</taxon>
        <taxon>Insecta</taxon>
        <taxon>Pterygota</taxon>
        <taxon>Neoptera</taxon>
        <taxon>Paraneoptera</taxon>
        <taxon>Hemiptera</taxon>
        <taxon>Auchenorrhyncha</taxon>
        <taxon>Fulgoroidea</taxon>
        <taxon>Delphacidae</taxon>
        <taxon>Criomorphinae</taxon>
        <taxon>Laodelphax</taxon>
    </lineage>
</organism>
<evidence type="ECO:0000313" key="8">
    <source>
        <dbReference type="Proteomes" id="UP000291343"/>
    </source>
</evidence>
<keyword evidence="4" id="KW-0498">Mitosis</keyword>
<evidence type="ECO:0008006" key="9">
    <source>
        <dbReference type="Google" id="ProtNLM"/>
    </source>
</evidence>
<reference evidence="7 8" key="1">
    <citation type="journal article" date="2017" name="Gigascience">
        <title>Genome sequence of the small brown planthopper, Laodelphax striatellus.</title>
        <authorList>
            <person name="Zhu J."/>
            <person name="Jiang F."/>
            <person name="Wang X."/>
            <person name="Yang P."/>
            <person name="Bao Y."/>
            <person name="Zhao W."/>
            <person name="Wang W."/>
            <person name="Lu H."/>
            <person name="Wang Q."/>
            <person name="Cui N."/>
            <person name="Li J."/>
            <person name="Chen X."/>
            <person name="Luo L."/>
            <person name="Yu J."/>
            <person name="Kang L."/>
            <person name="Cui F."/>
        </authorList>
    </citation>
    <scope>NUCLEOTIDE SEQUENCE [LARGE SCALE GENOMIC DNA]</scope>
    <source>
        <strain evidence="7">Lst14</strain>
    </source>
</reference>
<keyword evidence="8" id="KW-1185">Reference proteome</keyword>
<dbReference type="STRING" id="195883.A0A482XNC7"/>
<evidence type="ECO:0000256" key="5">
    <source>
        <dbReference type="ARBA" id="ARBA00023306"/>
    </source>
</evidence>
<dbReference type="InterPro" id="IPR026182">
    <property type="entry name" value="ANAPC15"/>
</dbReference>
<protein>
    <recommendedName>
        <fullName evidence="9">Anaphase-promoting complex subunit 15</fullName>
    </recommendedName>
</protein>
<evidence type="ECO:0000256" key="6">
    <source>
        <dbReference type="SAM" id="MobiDB-lite"/>
    </source>
</evidence>
<gene>
    <name evidence="7" type="ORF">LSTR_LSTR012856</name>
</gene>
<dbReference type="Pfam" id="PF15243">
    <property type="entry name" value="ANAPC15"/>
    <property type="match status" value="1"/>
</dbReference>
<name>A0A482XNC7_LAOST</name>
<feature type="region of interest" description="Disordered" evidence="6">
    <location>
        <begin position="54"/>
        <end position="110"/>
    </location>
</feature>
<dbReference type="PANTHER" id="PTHR22526:SF2">
    <property type="entry name" value="ANAPHASE PROMOTING COMPLEX C SUBUNIT 15, PSEUDOGENE-RELATED"/>
    <property type="match status" value="1"/>
</dbReference>
<dbReference type="InParanoid" id="A0A482XNC7"/>
<evidence type="ECO:0000256" key="2">
    <source>
        <dbReference type="ARBA" id="ARBA00009618"/>
    </source>
</evidence>
<dbReference type="GO" id="GO:0090266">
    <property type="term" value="P:regulation of mitotic cell cycle spindle assembly checkpoint"/>
    <property type="evidence" value="ECO:0007669"/>
    <property type="project" value="InterPro"/>
</dbReference>
<comment type="similarity">
    <text evidence="2">Belongs to the APC15 family.</text>
</comment>